<dbReference type="eggNOG" id="KOG3490">
    <property type="taxonomic scope" value="Eukaryota"/>
</dbReference>
<dbReference type="GO" id="GO:0000993">
    <property type="term" value="F:RNA polymerase II complex binding"/>
    <property type="evidence" value="ECO:0007669"/>
    <property type="project" value="TreeGrafter"/>
</dbReference>
<evidence type="ECO:0000256" key="1">
    <source>
        <dbReference type="ARBA" id="ARBA00004123"/>
    </source>
</evidence>
<sequence length="135" mass="15133">MAAAIPADLRNLRACLLCSLIKSVESFQKDGCENCNEVLQLKGDEEKVYDCTRSVEKHSSFFQYKISSANYDGMIAAMSNDESWVCKWQKMQRKVKGMYAISVSGSLPSNVVSDLKSLGIRYKANQRDYSIAAKK</sequence>
<protein>
    <recommendedName>
        <fullName evidence="5">Transcription elongation factor SPT4</fullName>
    </recommendedName>
</protein>
<dbReference type="InterPro" id="IPR022800">
    <property type="entry name" value="Spt4/RpoE2_Znf"/>
</dbReference>
<dbReference type="InterPro" id="IPR009287">
    <property type="entry name" value="Spt4"/>
</dbReference>
<evidence type="ECO:0000256" key="4">
    <source>
        <dbReference type="ARBA" id="ARBA00023242"/>
    </source>
</evidence>
<dbReference type="GO" id="GO:0032044">
    <property type="term" value="C:DSIF complex"/>
    <property type="evidence" value="ECO:0007669"/>
    <property type="project" value="TreeGrafter"/>
</dbReference>
<evidence type="ECO:0000256" key="3">
    <source>
        <dbReference type="ARBA" id="ARBA00023163"/>
    </source>
</evidence>
<dbReference type="STRING" id="1561998.A0A1I7UJZ5"/>
<evidence type="ECO:0000256" key="5">
    <source>
        <dbReference type="PIRNR" id="PIRNR025023"/>
    </source>
</evidence>
<dbReference type="GO" id="GO:0140673">
    <property type="term" value="P:transcription elongation-coupled chromatin remodeling"/>
    <property type="evidence" value="ECO:0007669"/>
    <property type="project" value="InterPro"/>
</dbReference>
<dbReference type="SUPFAM" id="SSF63393">
    <property type="entry name" value="RNA polymerase subunits"/>
    <property type="match status" value="1"/>
</dbReference>
<dbReference type="Gene3D" id="3.30.40.210">
    <property type="match status" value="1"/>
</dbReference>
<dbReference type="InterPro" id="IPR029040">
    <property type="entry name" value="RPABC4/Spt4"/>
</dbReference>
<dbReference type="CDD" id="cd07973">
    <property type="entry name" value="Spt4"/>
    <property type="match status" value="1"/>
</dbReference>
<dbReference type="PANTHER" id="PTHR12882">
    <property type="entry name" value="SUPPRESSOR OF TY 4"/>
    <property type="match status" value="1"/>
</dbReference>
<proteinExistence type="inferred from homology"/>
<dbReference type="Proteomes" id="UP000095282">
    <property type="component" value="Unplaced"/>
</dbReference>
<name>A0A1I7UJZ5_9PELO</name>
<accession>A0A1I7UJZ5</accession>
<keyword evidence="4 5" id="KW-0539">Nucleus</keyword>
<comment type="similarity">
    <text evidence="2 5">Belongs to the SPT4 family.</text>
</comment>
<dbReference type="PIRSF" id="PIRSF025023">
    <property type="entry name" value="Spt4"/>
    <property type="match status" value="1"/>
</dbReference>
<dbReference type="InterPro" id="IPR038510">
    <property type="entry name" value="Spt4_sf"/>
</dbReference>
<evidence type="ECO:0000313" key="8">
    <source>
        <dbReference type="WBParaSite" id="Csp11.Scaffold630.g16726.t1"/>
    </source>
</evidence>
<organism evidence="7 8">
    <name type="scientific">Caenorhabditis tropicalis</name>
    <dbReference type="NCBI Taxonomy" id="1561998"/>
    <lineage>
        <taxon>Eukaryota</taxon>
        <taxon>Metazoa</taxon>
        <taxon>Ecdysozoa</taxon>
        <taxon>Nematoda</taxon>
        <taxon>Chromadorea</taxon>
        <taxon>Rhabditida</taxon>
        <taxon>Rhabditina</taxon>
        <taxon>Rhabditomorpha</taxon>
        <taxon>Rhabditoidea</taxon>
        <taxon>Rhabditidae</taxon>
        <taxon>Peloderinae</taxon>
        <taxon>Caenorhabditis</taxon>
    </lineage>
</organism>
<reference evidence="8" key="1">
    <citation type="submission" date="2016-11" db="UniProtKB">
        <authorList>
            <consortium name="WormBaseParasite"/>
        </authorList>
    </citation>
    <scope>IDENTIFICATION</scope>
</reference>
<dbReference type="GO" id="GO:0008270">
    <property type="term" value="F:zinc ion binding"/>
    <property type="evidence" value="ECO:0007669"/>
    <property type="project" value="InterPro"/>
</dbReference>
<feature type="domain" description="Spt4/RpoE2 zinc finger" evidence="6">
    <location>
        <begin position="12"/>
        <end position="104"/>
    </location>
</feature>
<evidence type="ECO:0000313" key="7">
    <source>
        <dbReference type="Proteomes" id="UP000095282"/>
    </source>
</evidence>
<dbReference type="AlphaFoldDB" id="A0A1I7UJZ5"/>
<dbReference type="WBParaSite" id="Csp11.Scaffold630.g16726.t1">
    <property type="protein sequence ID" value="Csp11.Scaffold630.g16726.t1"/>
    <property type="gene ID" value="Csp11.Scaffold630.g16726"/>
</dbReference>
<keyword evidence="3 5" id="KW-0804">Transcription</keyword>
<comment type="function">
    <text evidence="5">Component of the DRB sensitivity-inducing factor complex (DSIF complex), which regulates transcription elongation by RNA polymerase II.</text>
</comment>
<dbReference type="Pfam" id="PF06093">
    <property type="entry name" value="Spt4"/>
    <property type="match status" value="2"/>
</dbReference>
<keyword evidence="7" id="KW-1185">Reference proteome</keyword>
<dbReference type="SMART" id="SM01389">
    <property type="entry name" value="Spt4"/>
    <property type="match status" value="1"/>
</dbReference>
<comment type="subcellular location">
    <subcellularLocation>
        <location evidence="1 5">Nucleus</location>
    </subcellularLocation>
</comment>
<evidence type="ECO:0000259" key="6">
    <source>
        <dbReference type="SMART" id="SM01389"/>
    </source>
</evidence>
<dbReference type="GO" id="GO:0006355">
    <property type="term" value="P:regulation of DNA-templated transcription"/>
    <property type="evidence" value="ECO:0007669"/>
    <property type="project" value="InterPro"/>
</dbReference>
<evidence type="ECO:0000256" key="2">
    <source>
        <dbReference type="ARBA" id="ARBA00010464"/>
    </source>
</evidence>
<dbReference type="PANTHER" id="PTHR12882:SF1">
    <property type="entry name" value="TRANSCRIPTION ELONGATION FACTOR SPT4"/>
    <property type="match status" value="1"/>
</dbReference>